<dbReference type="PANTHER" id="PTHR11669">
    <property type="entry name" value="REPLICATION FACTOR C / DNA POLYMERASE III GAMMA-TAU SUBUNIT"/>
    <property type="match status" value="1"/>
</dbReference>
<dbReference type="eggNOG" id="COG0470">
    <property type="taxonomic scope" value="Bacteria"/>
</dbReference>
<dbReference type="RefSeq" id="WP_051612828.1">
    <property type="nucleotide sequence ID" value="NZ_ARYM01000038.1"/>
</dbReference>
<keyword evidence="2" id="KW-1185">Reference proteome</keyword>
<evidence type="ECO:0000313" key="1">
    <source>
        <dbReference type="EMBL" id="KCZ96684.1"/>
    </source>
</evidence>
<dbReference type="InterPro" id="IPR027417">
    <property type="entry name" value="P-loop_NTPase"/>
</dbReference>
<dbReference type="AlphaFoldDB" id="A0A062VDZ3"/>
<organism evidence="1 2">
    <name type="scientific">Hyphomonas polymorpha PS728</name>
    <dbReference type="NCBI Taxonomy" id="1280954"/>
    <lineage>
        <taxon>Bacteria</taxon>
        <taxon>Pseudomonadati</taxon>
        <taxon>Pseudomonadota</taxon>
        <taxon>Alphaproteobacteria</taxon>
        <taxon>Hyphomonadales</taxon>
        <taxon>Hyphomonadaceae</taxon>
        <taxon>Hyphomonas</taxon>
    </lineage>
</organism>
<evidence type="ECO:0000313" key="2">
    <source>
        <dbReference type="Proteomes" id="UP000027100"/>
    </source>
</evidence>
<dbReference type="Proteomes" id="UP000027100">
    <property type="component" value="Unassembled WGS sequence"/>
</dbReference>
<dbReference type="PANTHER" id="PTHR11669:SF8">
    <property type="entry name" value="DNA POLYMERASE III SUBUNIT DELTA"/>
    <property type="match status" value="1"/>
</dbReference>
<dbReference type="OrthoDB" id="9810148at2"/>
<dbReference type="GO" id="GO:0006261">
    <property type="term" value="P:DNA-templated DNA replication"/>
    <property type="evidence" value="ECO:0007669"/>
    <property type="project" value="TreeGrafter"/>
</dbReference>
<name>A0A062VDZ3_9PROT</name>
<sequence length="310" mass="32906">MTVALPLFGHEAAEASFLSAYRSGRLHHAWLIEGPSGIGKARLAERIGAYLLGARGTASAPFDAPADDSVMRAILAGSHPDISVQRRELNDKGKLAQDITVDQIRQMTHHFEMKPAMGGWRVGIVDAIDEANRNSANALLKTLEEPPPQSILLLVNHRSKPILPTIRSRCRILQLSILSEENCARALEAAGAPPVASSLARGRPGLGLRLSSTAAMNAASAARALIKAMPKPSDKVVAAALSAASDGPEAELAFRDEVLEWVAQRAEHEPRAAKAWLGLARLSGDAETLNMDAAQVASKIIAAMHEAAAK</sequence>
<comment type="caution">
    <text evidence="1">The sequence shown here is derived from an EMBL/GenBank/DDBJ whole genome shotgun (WGS) entry which is preliminary data.</text>
</comment>
<gene>
    <name evidence="1" type="ORF">HPO_18685</name>
</gene>
<accession>A0A062VDZ3</accession>
<dbReference type="SUPFAM" id="SSF52540">
    <property type="entry name" value="P-loop containing nucleoside triphosphate hydrolases"/>
    <property type="match status" value="1"/>
</dbReference>
<dbReference type="EMBL" id="ARYM01000038">
    <property type="protein sequence ID" value="KCZ96684.1"/>
    <property type="molecule type" value="Genomic_DNA"/>
</dbReference>
<dbReference type="Gene3D" id="3.40.50.300">
    <property type="entry name" value="P-loop containing nucleotide triphosphate hydrolases"/>
    <property type="match status" value="1"/>
</dbReference>
<proteinExistence type="predicted"/>
<dbReference type="PATRIC" id="fig|1280954.3.peg.3758"/>
<protein>
    <submittedName>
        <fullName evidence="1">Putative DNA polymerase III, delta prime subunit</fullName>
    </submittedName>
</protein>
<dbReference type="Pfam" id="PF13177">
    <property type="entry name" value="DNA_pol3_delta2"/>
    <property type="match status" value="1"/>
</dbReference>
<dbReference type="STRING" id="1280954.HPO_18685"/>
<reference evidence="1 2" key="1">
    <citation type="journal article" date="2014" name="Antonie Van Leeuwenhoek">
        <title>Hyphomonas beringensis sp. nov. and Hyphomonas chukchiensis sp. nov., isolated from surface seawater of the Bering Sea and Chukchi Sea.</title>
        <authorList>
            <person name="Li C."/>
            <person name="Lai Q."/>
            <person name="Li G."/>
            <person name="Dong C."/>
            <person name="Wang J."/>
            <person name="Liao Y."/>
            <person name="Shao Z."/>
        </authorList>
    </citation>
    <scope>NUCLEOTIDE SEQUENCE [LARGE SCALE GENOMIC DNA]</scope>
    <source>
        <strain evidence="1 2">PS728</strain>
    </source>
</reference>
<dbReference type="InterPro" id="IPR050238">
    <property type="entry name" value="DNA_Rep/Repair_Clamp_Loader"/>
</dbReference>
<dbReference type="GO" id="GO:0009360">
    <property type="term" value="C:DNA polymerase III complex"/>
    <property type="evidence" value="ECO:0007669"/>
    <property type="project" value="TreeGrafter"/>
</dbReference>